<gene>
    <name evidence="2" type="primary">Acey_s0004.g2156</name>
    <name evidence="2" type="ORF">Y032_0004g2156</name>
</gene>
<keyword evidence="1" id="KW-0812">Transmembrane</keyword>
<dbReference type="EMBL" id="JARK01001340">
    <property type="protein sequence ID" value="EYC31439.1"/>
    <property type="molecule type" value="Genomic_DNA"/>
</dbReference>
<keyword evidence="1" id="KW-0472">Membrane</keyword>
<keyword evidence="1" id="KW-1133">Transmembrane helix</keyword>
<comment type="caution">
    <text evidence="2">The sequence shown here is derived from an EMBL/GenBank/DDBJ whole genome shotgun (WGS) entry which is preliminary data.</text>
</comment>
<keyword evidence="3" id="KW-1185">Reference proteome</keyword>
<proteinExistence type="predicted"/>
<name>A0A016VV14_9BILA</name>
<evidence type="ECO:0000313" key="2">
    <source>
        <dbReference type="EMBL" id="EYC31439.1"/>
    </source>
</evidence>
<accession>A0A016VV14</accession>
<evidence type="ECO:0000256" key="1">
    <source>
        <dbReference type="SAM" id="Phobius"/>
    </source>
</evidence>
<sequence>MQSCRKPTFELQLLGSLCAKSRQNYGNPPICTSWTPYVLLIMYSFSFLDPMRERMMRKRHEKLPEANAQKSRPPILALRLSEKVFITYCDKHLPKTPLM</sequence>
<reference evidence="3" key="1">
    <citation type="journal article" date="2015" name="Nat. Genet.">
        <title>The genome and transcriptome of the zoonotic hookworm Ancylostoma ceylanicum identify infection-specific gene families.</title>
        <authorList>
            <person name="Schwarz E.M."/>
            <person name="Hu Y."/>
            <person name="Antoshechkin I."/>
            <person name="Miller M.M."/>
            <person name="Sternberg P.W."/>
            <person name="Aroian R.V."/>
        </authorList>
    </citation>
    <scope>NUCLEOTIDE SEQUENCE</scope>
    <source>
        <strain evidence="3">HY135</strain>
    </source>
</reference>
<evidence type="ECO:0000313" key="3">
    <source>
        <dbReference type="Proteomes" id="UP000024635"/>
    </source>
</evidence>
<dbReference type="Proteomes" id="UP000024635">
    <property type="component" value="Unassembled WGS sequence"/>
</dbReference>
<dbReference type="AlphaFoldDB" id="A0A016VV14"/>
<organism evidence="2 3">
    <name type="scientific">Ancylostoma ceylanicum</name>
    <dbReference type="NCBI Taxonomy" id="53326"/>
    <lineage>
        <taxon>Eukaryota</taxon>
        <taxon>Metazoa</taxon>
        <taxon>Ecdysozoa</taxon>
        <taxon>Nematoda</taxon>
        <taxon>Chromadorea</taxon>
        <taxon>Rhabditida</taxon>
        <taxon>Rhabditina</taxon>
        <taxon>Rhabditomorpha</taxon>
        <taxon>Strongyloidea</taxon>
        <taxon>Ancylostomatidae</taxon>
        <taxon>Ancylostomatinae</taxon>
        <taxon>Ancylostoma</taxon>
    </lineage>
</organism>
<protein>
    <submittedName>
        <fullName evidence="2">Uncharacterized protein</fullName>
    </submittedName>
</protein>
<feature type="transmembrane region" description="Helical" evidence="1">
    <location>
        <begin position="34"/>
        <end position="51"/>
    </location>
</feature>